<reference evidence="2" key="1">
    <citation type="submission" date="2025-08" db="UniProtKB">
        <authorList>
            <consortium name="RefSeq"/>
        </authorList>
    </citation>
    <scope>IDENTIFICATION</scope>
</reference>
<dbReference type="Proteomes" id="UP000694863">
    <property type="component" value="Unplaced"/>
</dbReference>
<gene>
    <name evidence="2" type="primary">TMEM71</name>
</gene>
<keyword evidence="2" id="KW-0812">Transmembrane</keyword>
<evidence type="ECO:0000313" key="1">
    <source>
        <dbReference type="Proteomes" id="UP000694863"/>
    </source>
</evidence>
<dbReference type="RefSeq" id="XP_045143305.1">
    <property type="nucleotide sequence ID" value="XM_045287370.1"/>
</dbReference>
<organism evidence="1 2">
    <name type="scientific">Echinops telfairi</name>
    <name type="common">Lesser hedgehog tenrec</name>
    <dbReference type="NCBI Taxonomy" id="9371"/>
    <lineage>
        <taxon>Eukaryota</taxon>
        <taxon>Metazoa</taxon>
        <taxon>Chordata</taxon>
        <taxon>Craniata</taxon>
        <taxon>Vertebrata</taxon>
        <taxon>Euteleostomi</taxon>
        <taxon>Mammalia</taxon>
        <taxon>Eutheria</taxon>
        <taxon>Afrotheria</taxon>
        <taxon>Tenrecidae</taxon>
        <taxon>Tenrecinae</taxon>
        <taxon>Echinops</taxon>
    </lineage>
</organism>
<name>A0AC55CUZ6_ECHTE</name>
<evidence type="ECO:0000313" key="2">
    <source>
        <dbReference type="RefSeq" id="XP_045143305.1"/>
    </source>
</evidence>
<sequence>MHRISQLMSTPVTRSSGSEREHTRALSPTCLFPSLACGALDGDSSFECCSVDPLTGSHLTCRRSPRLLTNGYYIWTEDSFFCDDEGHLTLRPSQTSVMYKENLIRIFRKKKRSRHSLSSLFHASTSKSWLHGRIFGDAESSSSEDIWLEQLGRPDDYHCNESAGEASSSSLTGDWVSEELGTESKATLSPRCSASPSLQEVPQDSALQSQLMTAAEHFPKNSLDHSKTHFLQEASFQAILLAACLIFSACARWFLGGIVASVFMCSSLITTAYVVKSLFPSVASYFKATACTRLCEAGLCRDTHPRKNFK</sequence>
<protein>
    <submittedName>
        <fullName evidence="2">Transmembrane protein 71 isoform X1</fullName>
    </submittedName>
</protein>
<keyword evidence="1" id="KW-1185">Reference proteome</keyword>
<accession>A0AC55CUZ6</accession>
<proteinExistence type="predicted"/>
<keyword evidence="2" id="KW-0472">Membrane</keyword>